<proteinExistence type="predicted"/>
<feature type="compositionally biased region" description="Polar residues" evidence="1">
    <location>
        <begin position="45"/>
        <end position="54"/>
    </location>
</feature>
<gene>
    <name evidence="2" type="ORF">NAV_LOCUS9447</name>
</gene>
<reference evidence="2 3" key="1">
    <citation type="submission" date="2018-08" db="EMBL/GenBank/DDBJ databases">
        <authorList>
            <person name="Laetsch R D."/>
            <person name="Stevens L."/>
            <person name="Kumar S."/>
            <person name="Blaxter L. M."/>
        </authorList>
    </citation>
    <scope>NUCLEOTIDE SEQUENCE [LARGE SCALE GENOMIC DNA]</scope>
</reference>
<dbReference type="AlphaFoldDB" id="A0A498T0A1"/>
<evidence type="ECO:0000313" key="2">
    <source>
        <dbReference type="EMBL" id="VBB34656.1"/>
    </source>
</evidence>
<evidence type="ECO:0000313" key="3">
    <source>
        <dbReference type="Proteomes" id="UP000276991"/>
    </source>
</evidence>
<sequence length="92" mass="9871">GCPSFRKRRPSLAPLLEATGATSVIATQSGISNHINRAKDHKNNNGRINSSNMKFRSPIVAPSTLSSSLIKTTAAIGIMQEDEYESDDSLVV</sequence>
<feature type="non-terminal residue" evidence="2">
    <location>
        <position position="1"/>
    </location>
</feature>
<evidence type="ECO:0000256" key="1">
    <source>
        <dbReference type="SAM" id="MobiDB-lite"/>
    </source>
</evidence>
<accession>A0A498T0A1</accession>
<keyword evidence="3" id="KW-1185">Reference proteome</keyword>
<dbReference type="Proteomes" id="UP000276991">
    <property type="component" value="Unassembled WGS sequence"/>
</dbReference>
<dbReference type="STRING" id="6277.A0A498T0A1"/>
<feature type="region of interest" description="Disordered" evidence="1">
    <location>
        <begin position="36"/>
        <end position="55"/>
    </location>
</feature>
<name>A0A498T0A1_ACAVI</name>
<organism evidence="2 3">
    <name type="scientific">Acanthocheilonema viteae</name>
    <name type="common">Filarial nematode worm</name>
    <name type="synonym">Dipetalonema viteae</name>
    <dbReference type="NCBI Taxonomy" id="6277"/>
    <lineage>
        <taxon>Eukaryota</taxon>
        <taxon>Metazoa</taxon>
        <taxon>Ecdysozoa</taxon>
        <taxon>Nematoda</taxon>
        <taxon>Chromadorea</taxon>
        <taxon>Rhabditida</taxon>
        <taxon>Spirurina</taxon>
        <taxon>Spiruromorpha</taxon>
        <taxon>Filarioidea</taxon>
        <taxon>Onchocercidae</taxon>
        <taxon>Acanthocheilonema</taxon>
    </lineage>
</organism>
<protein>
    <submittedName>
        <fullName evidence="2">Uncharacterized protein</fullName>
    </submittedName>
</protein>
<dbReference type="EMBL" id="UPTC01003855">
    <property type="protein sequence ID" value="VBB34656.1"/>
    <property type="molecule type" value="Genomic_DNA"/>
</dbReference>